<evidence type="ECO:0000256" key="1">
    <source>
        <dbReference type="SAM" id="SignalP"/>
    </source>
</evidence>
<keyword evidence="1" id="KW-0732">Signal</keyword>
<reference evidence="3" key="1">
    <citation type="submission" date="2022-10" db="EMBL/GenBank/DDBJ databases">
        <title>The WGS of Solirubrobacter sp. CPCC 204708.</title>
        <authorList>
            <person name="Jiang Z."/>
        </authorList>
    </citation>
    <scope>NUCLEOTIDE SEQUENCE</scope>
    <source>
        <strain evidence="3">CPCC 204708</strain>
    </source>
</reference>
<comment type="caution">
    <text evidence="3">The sequence shown here is derived from an EMBL/GenBank/DDBJ whole genome shotgun (WGS) entry which is preliminary data.</text>
</comment>
<feature type="domain" description="GP-PDE" evidence="2">
    <location>
        <begin position="24"/>
        <end position="270"/>
    </location>
</feature>
<proteinExistence type="predicted"/>
<organism evidence="3 4">
    <name type="scientific">Solirubrobacter deserti</name>
    <dbReference type="NCBI Taxonomy" id="2282478"/>
    <lineage>
        <taxon>Bacteria</taxon>
        <taxon>Bacillati</taxon>
        <taxon>Actinomycetota</taxon>
        <taxon>Thermoleophilia</taxon>
        <taxon>Solirubrobacterales</taxon>
        <taxon>Solirubrobacteraceae</taxon>
        <taxon>Solirubrobacter</taxon>
    </lineage>
</organism>
<dbReference type="SUPFAM" id="SSF51695">
    <property type="entry name" value="PLC-like phosphodiesterases"/>
    <property type="match status" value="1"/>
</dbReference>
<dbReference type="InterPro" id="IPR017946">
    <property type="entry name" value="PLC-like_Pdiesterase_TIM-brl"/>
</dbReference>
<dbReference type="EMBL" id="JAPCID010000021">
    <property type="protein sequence ID" value="MDA0139042.1"/>
    <property type="molecule type" value="Genomic_DNA"/>
</dbReference>
<gene>
    <name evidence="3" type="ORF">OJ962_16195</name>
</gene>
<name>A0ABT4RKF9_9ACTN</name>
<accession>A0ABT4RKF9</accession>
<protein>
    <submittedName>
        <fullName evidence="3">Glycerophosphodiester phosphodiesterase family protein</fullName>
    </submittedName>
</protein>
<feature type="chain" id="PRO_5046075556" evidence="1">
    <location>
        <begin position="21"/>
        <end position="417"/>
    </location>
</feature>
<sequence length="417" mass="44071">MKKTLALGLLALACIAPAQASAVQLNIAHRGASDARPEHTFAAYDHALTLGADYIEQDLQITSDGVLVVMHDETLTRTVRGPAENCTGRVDSKTLAQLKTCSAGDWGKFAGGAYVSEKIPTMEEVFQRYGKTVNYYIETKQPEPGENMEAKLLALLDKYDLRESAVTDWQVLIQSFDANSLKTIHAMDPRLPLVFLGSLNPTSIQAVREYGVGIGPSFGGVTKANVDLAHAACLNVHPYTVNTTADIQRMLELGVDGMFTNFADRLETLLGAKAAPGLTGASIAAAETRRCRGEQKDVPAQVGGSVPATLSLTMGAPASFEPFIPGVERVYTAGTTAKVISTAGDASLTVSEPGHLTNGAFTLASPLGVTIAPNAWSGPVSNADAAITFTQPIGRTEPLRTGTYAKTLTFTLSTTNP</sequence>
<dbReference type="RefSeq" id="WP_202954907.1">
    <property type="nucleotide sequence ID" value="NZ_JAPCID010000021.1"/>
</dbReference>
<evidence type="ECO:0000313" key="3">
    <source>
        <dbReference type="EMBL" id="MDA0139042.1"/>
    </source>
</evidence>
<dbReference type="PANTHER" id="PTHR46211:SF7">
    <property type="entry name" value="GLYCEROPHOSPHODIESTER PHOSPHODIESTERASE"/>
    <property type="match status" value="1"/>
</dbReference>
<feature type="signal peptide" evidence="1">
    <location>
        <begin position="1"/>
        <end position="20"/>
    </location>
</feature>
<dbReference type="PANTHER" id="PTHR46211">
    <property type="entry name" value="GLYCEROPHOSPHORYL DIESTER PHOSPHODIESTERASE"/>
    <property type="match status" value="1"/>
</dbReference>
<dbReference type="Proteomes" id="UP001147700">
    <property type="component" value="Unassembled WGS sequence"/>
</dbReference>
<dbReference type="InterPro" id="IPR030395">
    <property type="entry name" value="GP_PDE_dom"/>
</dbReference>
<dbReference type="Gene3D" id="3.20.20.190">
    <property type="entry name" value="Phosphatidylinositol (PI) phosphodiesterase"/>
    <property type="match status" value="1"/>
</dbReference>
<dbReference type="PROSITE" id="PS51704">
    <property type="entry name" value="GP_PDE"/>
    <property type="match status" value="1"/>
</dbReference>
<evidence type="ECO:0000259" key="2">
    <source>
        <dbReference type="PROSITE" id="PS51704"/>
    </source>
</evidence>
<keyword evidence="4" id="KW-1185">Reference proteome</keyword>
<evidence type="ECO:0000313" key="4">
    <source>
        <dbReference type="Proteomes" id="UP001147700"/>
    </source>
</evidence>
<dbReference type="Pfam" id="PF03009">
    <property type="entry name" value="GDPD"/>
    <property type="match status" value="1"/>
</dbReference>